<reference evidence="2" key="2">
    <citation type="journal article" date="2021" name="PeerJ">
        <title>Extensive microbial diversity within the chicken gut microbiome revealed by metagenomics and culture.</title>
        <authorList>
            <person name="Gilroy R."/>
            <person name="Ravi A."/>
            <person name="Getino M."/>
            <person name="Pursley I."/>
            <person name="Horton D.L."/>
            <person name="Alikhan N.F."/>
            <person name="Baker D."/>
            <person name="Gharbi K."/>
            <person name="Hall N."/>
            <person name="Watson M."/>
            <person name="Adriaenssens E.M."/>
            <person name="Foster-Nyarko E."/>
            <person name="Jarju S."/>
            <person name="Secka A."/>
            <person name="Antonio M."/>
            <person name="Oren A."/>
            <person name="Chaudhuri R.R."/>
            <person name="La Ragione R."/>
            <person name="Hildebrand F."/>
            <person name="Pallen M.J."/>
        </authorList>
    </citation>
    <scope>NUCLEOTIDE SEQUENCE</scope>
    <source>
        <strain evidence="2">ChiSxjej2B14-8506</strain>
    </source>
</reference>
<name>A0A9D1LS33_9FIRM</name>
<dbReference type="AlphaFoldDB" id="A0A9D1LS33"/>
<dbReference type="Proteomes" id="UP000824123">
    <property type="component" value="Unassembled WGS sequence"/>
</dbReference>
<sequence length="240" mass="26000">MIKRGALFNALVRCALCLMGALSINMARTMGEELPALYGLELGGEVILLLPCVGWLLFSSLPVAYYAAWTHMSVSRLGYMELMRYRRYRNWRLHNYGSAALFCAVYALMAFASQLILDGRYIADAHMLMSAAASTGLILVSLLVQCAVFQWAYLNTEHGEKALLAIILQNAVGAALGYVAPRAALFIPASWAMYARSGAYADGGYPILAALAVELAVMVAALTCGRSPKVSVFSPQNKAK</sequence>
<keyword evidence="1" id="KW-0812">Transmembrane</keyword>
<feature type="transmembrane region" description="Helical" evidence="1">
    <location>
        <begin position="93"/>
        <end position="116"/>
    </location>
</feature>
<accession>A0A9D1LS33</accession>
<evidence type="ECO:0000256" key="1">
    <source>
        <dbReference type="SAM" id="Phobius"/>
    </source>
</evidence>
<keyword evidence="1" id="KW-0472">Membrane</keyword>
<feature type="transmembrane region" description="Helical" evidence="1">
    <location>
        <begin position="7"/>
        <end position="27"/>
    </location>
</feature>
<feature type="transmembrane region" description="Helical" evidence="1">
    <location>
        <begin position="47"/>
        <end position="72"/>
    </location>
</feature>
<proteinExistence type="predicted"/>
<keyword evidence="1" id="KW-1133">Transmembrane helix</keyword>
<feature type="transmembrane region" description="Helical" evidence="1">
    <location>
        <begin position="163"/>
        <end position="185"/>
    </location>
</feature>
<evidence type="ECO:0000313" key="3">
    <source>
        <dbReference type="Proteomes" id="UP000824123"/>
    </source>
</evidence>
<reference evidence="2" key="1">
    <citation type="submission" date="2020-10" db="EMBL/GenBank/DDBJ databases">
        <authorList>
            <person name="Gilroy R."/>
        </authorList>
    </citation>
    <scope>NUCLEOTIDE SEQUENCE</scope>
    <source>
        <strain evidence="2">ChiSxjej2B14-8506</strain>
    </source>
</reference>
<feature type="transmembrane region" description="Helical" evidence="1">
    <location>
        <begin position="128"/>
        <end position="151"/>
    </location>
</feature>
<organism evidence="2 3">
    <name type="scientific">Candidatus Fimadaptatus faecigallinarum</name>
    <dbReference type="NCBI Taxonomy" id="2840814"/>
    <lineage>
        <taxon>Bacteria</taxon>
        <taxon>Bacillati</taxon>
        <taxon>Bacillota</taxon>
        <taxon>Clostridia</taxon>
        <taxon>Eubacteriales</taxon>
        <taxon>Candidatus Fimadaptatus</taxon>
    </lineage>
</organism>
<feature type="transmembrane region" description="Helical" evidence="1">
    <location>
        <begin position="205"/>
        <end position="224"/>
    </location>
</feature>
<dbReference type="EMBL" id="DVNK01000042">
    <property type="protein sequence ID" value="HIU47008.1"/>
    <property type="molecule type" value="Genomic_DNA"/>
</dbReference>
<protein>
    <submittedName>
        <fullName evidence="2">Uncharacterized protein</fullName>
    </submittedName>
</protein>
<comment type="caution">
    <text evidence="2">The sequence shown here is derived from an EMBL/GenBank/DDBJ whole genome shotgun (WGS) entry which is preliminary data.</text>
</comment>
<gene>
    <name evidence="2" type="ORF">IAC59_07085</name>
</gene>
<evidence type="ECO:0000313" key="2">
    <source>
        <dbReference type="EMBL" id="HIU47008.1"/>
    </source>
</evidence>